<accession>A0A0G1GFY6</accession>
<dbReference type="AlphaFoldDB" id="A0A0G1GFY6"/>
<dbReference type="EMBL" id="LCFP01000005">
    <property type="protein sequence ID" value="KKS97738.1"/>
    <property type="molecule type" value="Genomic_DNA"/>
</dbReference>
<feature type="transmembrane region" description="Helical" evidence="8">
    <location>
        <begin position="188"/>
        <end position="221"/>
    </location>
</feature>
<evidence type="ECO:0000256" key="3">
    <source>
        <dbReference type="ARBA" id="ARBA00022676"/>
    </source>
</evidence>
<keyword evidence="5 8" id="KW-0812">Transmembrane</keyword>
<feature type="transmembrane region" description="Helical" evidence="8">
    <location>
        <begin position="337"/>
        <end position="355"/>
    </location>
</feature>
<evidence type="ECO:0000256" key="8">
    <source>
        <dbReference type="SAM" id="Phobius"/>
    </source>
</evidence>
<protein>
    <submittedName>
        <fullName evidence="9">Uncharacterized protein</fullName>
    </submittedName>
</protein>
<dbReference type="GO" id="GO:0005886">
    <property type="term" value="C:plasma membrane"/>
    <property type="evidence" value="ECO:0007669"/>
    <property type="project" value="UniProtKB-SubCell"/>
</dbReference>
<evidence type="ECO:0000256" key="2">
    <source>
        <dbReference type="ARBA" id="ARBA00022475"/>
    </source>
</evidence>
<name>A0A0G1GFY6_9BACT</name>
<dbReference type="GO" id="GO:0009103">
    <property type="term" value="P:lipopolysaccharide biosynthetic process"/>
    <property type="evidence" value="ECO:0007669"/>
    <property type="project" value="UniProtKB-ARBA"/>
</dbReference>
<comment type="subcellular location">
    <subcellularLocation>
        <location evidence="1">Cell membrane</location>
        <topology evidence="1">Multi-pass membrane protein</topology>
    </subcellularLocation>
</comment>
<dbReference type="PATRIC" id="fig|1618443.3.peg.847"/>
<evidence type="ECO:0000313" key="9">
    <source>
        <dbReference type="EMBL" id="KKS97738.1"/>
    </source>
</evidence>
<evidence type="ECO:0000313" key="10">
    <source>
        <dbReference type="Proteomes" id="UP000034894"/>
    </source>
</evidence>
<sequence length="613" mass="70506">MPLYKKLLFAGVFLLAFGFRFYGVNWDQDQHLHPDERFLTMVTGAIDWPDNLYEYFDTSHSPLNPHNRGHDFFVYGTFPVFLTKYAAEILGQADYNGIAITGRQLSALFDLGTVVLIFAIARQFVLPDKKNTDDFLLPCLAMLFYALAVLPIQLAHFFAVETYLTFFLTFSLYLTLKLIRNPEQKRPAVFFLGLFFGLSVASKISAVIFLPVILFALVFPYLKTKKLIASIGSLLLFILAFYFSVRIFQPYLFTDAAWTSFKINPKILENWKQLSRLMKPDSGFPPSIQWFNRTPLLYPLQNLILWGLGLPLGLLSLMAVFYFPLKTAYELLNNKKRSLNLPIFILLVWTLLLFIYQGIQPSMSIRYLHPIYPPLLLLTAIFVADLSGKIITTTLALIFILVAVWPVSFISIYSRSHSRVLASDWIYENLPAGSRLAVEHWDDGLPLTLDENRLNQNYSYLSLPLYDPDTPEKWQNVAGILRQSDYIVLTSNRLWASLTRVPDRFPVTANYYRKLFSGELGFKKIAEITSYPTLPLPGFCLYLVPPQEQYLNLENKNKGNLNLGNCDSYQGIDYSGLVIRDDISDETFTVYDHPKILIFQKVQNLDYFKQVYQ</sequence>
<proteinExistence type="predicted"/>
<feature type="transmembrane region" description="Helical" evidence="8">
    <location>
        <begin position="135"/>
        <end position="152"/>
    </location>
</feature>
<reference evidence="9 10" key="1">
    <citation type="journal article" date="2015" name="Nature">
        <title>rRNA introns, odd ribosomes, and small enigmatic genomes across a large radiation of phyla.</title>
        <authorList>
            <person name="Brown C.T."/>
            <person name="Hug L.A."/>
            <person name="Thomas B.C."/>
            <person name="Sharon I."/>
            <person name="Castelle C.J."/>
            <person name="Singh A."/>
            <person name="Wilkins M.J."/>
            <person name="Williams K.H."/>
            <person name="Banfield J.F."/>
        </authorList>
    </citation>
    <scope>NUCLEOTIDE SEQUENCE [LARGE SCALE GENOMIC DNA]</scope>
</reference>
<evidence type="ECO:0000256" key="7">
    <source>
        <dbReference type="ARBA" id="ARBA00023136"/>
    </source>
</evidence>
<evidence type="ECO:0000256" key="1">
    <source>
        <dbReference type="ARBA" id="ARBA00004651"/>
    </source>
</evidence>
<dbReference type="Proteomes" id="UP000034894">
    <property type="component" value="Unassembled WGS sequence"/>
</dbReference>
<feature type="transmembrane region" description="Helical" evidence="8">
    <location>
        <begin position="227"/>
        <end position="245"/>
    </location>
</feature>
<keyword evidence="2" id="KW-1003">Cell membrane</keyword>
<keyword evidence="3" id="KW-0328">Glycosyltransferase</keyword>
<comment type="caution">
    <text evidence="9">The sequence shown here is derived from an EMBL/GenBank/DDBJ whole genome shotgun (WGS) entry which is preliminary data.</text>
</comment>
<evidence type="ECO:0000256" key="5">
    <source>
        <dbReference type="ARBA" id="ARBA00022692"/>
    </source>
</evidence>
<keyword evidence="6 8" id="KW-1133">Transmembrane helix</keyword>
<dbReference type="STRING" id="1618443.UV73_C0005G0015"/>
<feature type="transmembrane region" description="Helical" evidence="8">
    <location>
        <begin position="390"/>
        <end position="413"/>
    </location>
</feature>
<keyword evidence="7 8" id="KW-0472">Membrane</keyword>
<gene>
    <name evidence="9" type="ORF">UV73_C0005G0015</name>
</gene>
<dbReference type="InterPro" id="IPR050297">
    <property type="entry name" value="LipidA_mod_glycosyltrf_83"/>
</dbReference>
<evidence type="ECO:0000256" key="6">
    <source>
        <dbReference type="ARBA" id="ARBA00022989"/>
    </source>
</evidence>
<feature type="transmembrane region" description="Helical" evidence="8">
    <location>
        <begin position="303"/>
        <end position="325"/>
    </location>
</feature>
<evidence type="ECO:0000256" key="4">
    <source>
        <dbReference type="ARBA" id="ARBA00022679"/>
    </source>
</evidence>
<organism evidence="9 10">
    <name type="scientific">Candidatus Gottesmanbacteria bacterium GW2011_GWA2_43_14</name>
    <dbReference type="NCBI Taxonomy" id="1618443"/>
    <lineage>
        <taxon>Bacteria</taxon>
        <taxon>Candidatus Gottesmaniibacteriota</taxon>
    </lineage>
</organism>
<dbReference type="PANTHER" id="PTHR33908:SF11">
    <property type="entry name" value="MEMBRANE PROTEIN"/>
    <property type="match status" value="1"/>
</dbReference>
<feature type="transmembrane region" description="Helical" evidence="8">
    <location>
        <begin position="105"/>
        <end position="123"/>
    </location>
</feature>
<dbReference type="PANTHER" id="PTHR33908">
    <property type="entry name" value="MANNOSYLTRANSFERASE YKCB-RELATED"/>
    <property type="match status" value="1"/>
</dbReference>
<dbReference type="GO" id="GO:0016763">
    <property type="term" value="F:pentosyltransferase activity"/>
    <property type="evidence" value="ECO:0007669"/>
    <property type="project" value="TreeGrafter"/>
</dbReference>
<keyword evidence="4" id="KW-0808">Transferase</keyword>